<keyword evidence="3 9" id="KW-0274">FAD</keyword>
<evidence type="ECO:0000256" key="2">
    <source>
        <dbReference type="ARBA" id="ARBA00022630"/>
    </source>
</evidence>
<evidence type="ECO:0000256" key="11">
    <source>
        <dbReference type="RuleBase" id="RU003691"/>
    </source>
</evidence>
<keyword evidence="5 9" id="KW-0520">NAD</keyword>
<accession>A0A1M6AW31</accession>
<dbReference type="AlphaFoldDB" id="A0A1M6AW31"/>
<name>A0A1M6AW31_9ACTN</name>
<dbReference type="SUPFAM" id="SSF55424">
    <property type="entry name" value="FAD/NAD-linked reductases, dimerisation (C-terminal) domain"/>
    <property type="match status" value="1"/>
</dbReference>
<evidence type="ECO:0000256" key="6">
    <source>
        <dbReference type="ARBA" id="ARBA00023157"/>
    </source>
</evidence>
<dbReference type="Pfam" id="PF02852">
    <property type="entry name" value="Pyr_redox_dim"/>
    <property type="match status" value="1"/>
</dbReference>
<dbReference type="PRINTS" id="PR00411">
    <property type="entry name" value="PNDRDTASEI"/>
</dbReference>
<protein>
    <submittedName>
        <fullName evidence="14">Dihydrolipoamide dehydrogenase</fullName>
    </submittedName>
</protein>
<evidence type="ECO:0000256" key="3">
    <source>
        <dbReference type="ARBA" id="ARBA00022827"/>
    </source>
</evidence>
<organism evidence="14 15">
    <name type="scientific">Tessaracoccus bendigoensis DSM 12906</name>
    <dbReference type="NCBI Taxonomy" id="1123357"/>
    <lineage>
        <taxon>Bacteria</taxon>
        <taxon>Bacillati</taxon>
        <taxon>Actinomycetota</taxon>
        <taxon>Actinomycetes</taxon>
        <taxon>Propionibacteriales</taxon>
        <taxon>Propionibacteriaceae</taxon>
        <taxon>Tessaracoccus</taxon>
    </lineage>
</organism>
<dbReference type="PROSITE" id="PS51257">
    <property type="entry name" value="PROKAR_LIPOPROTEIN"/>
    <property type="match status" value="1"/>
</dbReference>
<evidence type="ECO:0000256" key="8">
    <source>
        <dbReference type="PIRSR" id="PIRSR000350-2"/>
    </source>
</evidence>
<feature type="binding site" evidence="9">
    <location>
        <position position="264"/>
    </location>
    <ligand>
        <name>NAD(+)</name>
        <dbReference type="ChEBI" id="CHEBI:57540"/>
    </ligand>
</feature>
<dbReference type="GO" id="GO:0006103">
    <property type="term" value="P:2-oxoglutarate metabolic process"/>
    <property type="evidence" value="ECO:0007669"/>
    <property type="project" value="TreeGrafter"/>
</dbReference>
<dbReference type="InterPro" id="IPR036188">
    <property type="entry name" value="FAD/NAD-bd_sf"/>
</dbReference>
<feature type="binding site" evidence="9">
    <location>
        <position position="114"/>
    </location>
    <ligand>
        <name>FAD</name>
        <dbReference type="ChEBI" id="CHEBI:57692"/>
    </ligand>
</feature>
<dbReference type="RefSeq" id="WP_073185763.1">
    <property type="nucleotide sequence ID" value="NZ_FQZG01000005.1"/>
</dbReference>
<evidence type="ECO:0000256" key="5">
    <source>
        <dbReference type="ARBA" id="ARBA00023027"/>
    </source>
</evidence>
<evidence type="ECO:0000259" key="12">
    <source>
        <dbReference type="Pfam" id="PF02852"/>
    </source>
</evidence>
<feature type="binding site" evidence="9">
    <location>
        <position position="201"/>
    </location>
    <ligand>
        <name>NAD(+)</name>
        <dbReference type="ChEBI" id="CHEBI:57540"/>
    </ligand>
</feature>
<gene>
    <name evidence="14" type="ORF">SAMN02745244_00299</name>
</gene>
<feature type="disulfide bond" description="Redox-active" evidence="10">
    <location>
        <begin position="42"/>
        <end position="47"/>
    </location>
</feature>
<keyword evidence="6" id="KW-1015">Disulfide bond</keyword>
<keyword evidence="2 11" id="KW-0285">Flavoprotein</keyword>
<dbReference type="PRINTS" id="PR00368">
    <property type="entry name" value="FADPNR"/>
</dbReference>
<feature type="binding site" evidence="9">
    <location>
        <begin position="178"/>
        <end position="185"/>
    </location>
    <ligand>
        <name>NAD(+)</name>
        <dbReference type="ChEBI" id="CHEBI:57540"/>
    </ligand>
</feature>
<keyword evidence="4 11" id="KW-0560">Oxidoreductase</keyword>
<dbReference type="Gene3D" id="3.30.390.30">
    <property type="match status" value="1"/>
</dbReference>
<dbReference type="Proteomes" id="UP000184512">
    <property type="component" value="Unassembled WGS sequence"/>
</dbReference>
<dbReference type="InterPro" id="IPR050151">
    <property type="entry name" value="Class-I_Pyr_Nuc-Dis_Oxidored"/>
</dbReference>
<dbReference type="STRING" id="1123357.SAMN02745244_00299"/>
<dbReference type="Gene3D" id="3.50.50.60">
    <property type="entry name" value="FAD/NAD(P)-binding domain"/>
    <property type="match status" value="2"/>
</dbReference>
<evidence type="ECO:0000256" key="9">
    <source>
        <dbReference type="PIRSR" id="PIRSR000350-3"/>
    </source>
</evidence>
<dbReference type="GO" id="GO:0050660">
    <property type="term" value="F:flavin adenine dinucleotide binding"/>
    <property type="evidence" value="ECO:0007669"/>
    <property type="project" value="TreeGrafter"/>
</dbReference>
<dbReference type="SUPFAM" id="SSF51905">
    <property type="entry name" value="FAD/NAD(P)-binding domain"/>
    <property type="match status" value="1"/>
</dbReference>
<dbReference type="InterPro" id="IPR016156">
    <property type="entry name" value="FAD/NAD-linked_Rdtase_dimer_sf"/>
</dbReference>
<dbReference type="InterPro" id="IPR001100">
    <property type="entry name" value="Pyr_nuc-diS_OxRdtase"/>
</dbReference>
<feature type="domain" description="Pyridine nucleotide-disulphide oxidoreductase dimerisation" evidence="12">
    <location>
        <begin position="346"/>
        <end position="454"/>
    </location>
</feature>
<dbReference type="InterPro" id="IPR004099">
    <property type="entry name" value="Pyr_nucl-diS_OxRdtase_dimer"/>
</dbReference>
<comment type="similarity">
    <text evidence="1 11">Belongs to the class-I pyridine nucleotide-disulfide oxidoreductase family.</text>
</comment>
<feature type="binding site" evidence="9">
    <location>
        <position position="305"/>
    </location>
    <ligand>
        <name>NAD(+)</name>
        <dbReference type="ChEBI" id="CHEBI:57540"/>
    </ligand>
</feature>
<feature type="domain" description="FAD/NAD(P)-binding" evidence="13">
    <location>
        <begin position="5"/>
        <end position="320"/>
    </location>
</feature>
<evidence type="ECO:0000313" key="15">
    <source>
        <dbReference type="Proteomes" id="UP000184512"/>
    </source>
</evidence>
<dbReference type="PANTHER" id="PTHR22912">
    <property type="entry name" value="DISULFIDE OXIDOREDUCTASE"/>
    <property type="match status" value="1"/>
</dbReference>
<reference evidence="14 15" key="1">
    <citation type="submission" date="2016-11" db="EMBL/GenBank/DDBJ databases">
        <authorList>
            <person name="Jaros S."/>
            <person name="Januszkiewicz K."/>
            <person name="Wedrychowicz H."/>
        </authorList>
    </citation>
    <scope>NUCLEOTIDE SEQUENCE [LARGE SCALE GENOMIC DNA]</scope>
    <source>
        <strain evidence="14 15">DSM 12906</strain>
    </source>
</reference>
<evidence type="ECO:0000256" key="7">
    <source>
        <dbReference type="ARBA" id="ARBA00023284"/>
    </source>
</evidence>
<dbReference type="InterPro" id="IPR012999">
    <property type="entry name" value="Pyr_OxRdtase_I_AS"/>
</dbReference>
<keyword evidence="15" id="KW-1185">Reference proteome</keyword>
<comment type="cofactor">
    <cofactor evidence="9">
        <name>FAD</name>
        <dbReference type="ChEBI" id="CHEBI:57692"/>
    </cofactor>
    <text evidence="9">Binds 1 FAD per subunit.</text>
</comment>
<dbReference type="PIRSF" id="PIRSF000350">
    <property type="entry name" value="Mercury_reductase_MerA"/>
    <property type="match status" value="1"/>
</dbReference>
<evidence type="ECO:0000256" key="4">
    <source>
        <dbReference type="ARBA" id="ARBA00023002"/>
    </source>
</evidence>
<dbReference type="OrthoDB" id="4763248at2"/>
<dbReference type="PROSITE" id="PS00076">
    <property type="entry name" value="PYRIDINE_REDOX_1"/>
    <property type="match status" value="1"/>
</dbReference>
<dbReference type="Pfam" id="PF07992">
    <property type="entry name" value="Pyr_redox_2"/>
    <property type="match status" value="1"/>
</dbReference>
<keyword evidence="7 11" id="KW-0676">Redox-active center</keyword>
<evidence type="ECO:0000256" key="1">
    <source>
        <dbReference type="ARBA" id="ARBA00007532"/>
    </source>
</evidence>
<evidence type="ECO:0000256" key="10">
    <source>
        <dbReference type="PIRSR" id="PIRSR000350-4"/>
    </source>
</evidence>
<dbReference type="GO" id="GO:0004148">
    <property type="term" value="F:dihydrolipoyl dehydrogenase (NADH) activity"/>
    <property type="evidence" value="ECO:0007669"/>
    <property type="project" value="TreeGrafter"/>
</dbReference>
<evidence type="ECO:0000313" key="14">
    <source>
        <dbReference type="EMBL" id="SHI40686.1"/>
    </source>
</evidence>
<feature type="binding site" evidence="9">
    <location>
        <position position="51"/>
    </location>
    <ligand>
        <name>FAD</name>
        <dbReference type="ChEBI" id="CHEBI:57692"/>
    </ligand>
</feature>
<proteinExistence type="inferred from homology"/>
<dbReference type="EMBL" id="FQZG01000005">
    <property type="protein sequence ID" value="SHI40686.1"/>
    <property type="molecule type" value="Genomic_DNA"/>
</dbReference>
<dbReference type="PANTHER" id="PTHR22912:SF217">
    <property type="entry name" value="DIHYDROLIPOYL DEHYDROGENASE"/>
    <property type="match status" value="1"/>
</dbReference>
<evidence type="ECO:0000259" key="13">
    <source>
        <dbReference type="Pfam" id="PF07992"/>
    </source>
</evidence>
<dbReference type="InterPro" id="IPR023753">
    <property type="entry name" value="FAD/NAD-binding_dom"/>
</dbReference>
<keyword evidence="9" id="KW-0547">Nucleotide-binding</keyword>
<sequence length="467" mass="47867">MNRDFDLAILGAGSAGYACALRAAQLGLSVALIDEGPLGGTCLHRGCIPTKAWLQAAKVRRTVAKASAFGVDAQLGGVEAGQVGRYADGVVKSLHKGLTGLISSRGITVIPERGVLTADDGRGPGIETGGRTHRAGAVVIATGASPITLGLPIDGERIMTSDQALRITSLPTRAVVLGGGVIGVEFASMWVDLGVAVTLIEATDRLLPAEEPGHSRILAKELAKRGVDIRLGTAVTGAVATGDCVTVSVEDGEIDTDLLLVAVGRRPASAGIGLEEAGIAIASTGHVVVDDRLQTSARGVFAAGDLVSGPQLAHRGYAHGMYLAELIAQLQGRSDSTPALPRDSDIARVTYSSPQVASVGLTAAQAGPDAEVVDYHLTGNGRAQILRAPGERETGVARLVRRAGGEIVGVHLVGEDVSELISEGALLVGWQATPEDVAGIVHPHPSLSESIAEANWALTGRALHMHS</sequence>
<feature type="active site" description="Proton acceptor" evidence="8">
    <location>
        <position position="444"/>
    </location>
</feature>